<dbReference type="GO" id="GO:0030246">
    <property type="term" value="F:carbohydrate binding"/>
    <property type="evidence" value="ECO:0007669"/>
    <property type="project" value="InterPro"/>
</dbReference>
<evidence type="ECO:0000313" key="13">
    <source>
        <dbReference type="EMBL" id="KEZ12994.1"/>
    </source>
</evidence>
<dbReference type="PANTHER" id="PTHR40980:SF4">
    <property type="entry name" value="TONB-DEPENDENT RECEPTOR-LIKE BETA-BARREL DOMAIN-CONTAINING PROTEIN"/>
    <property type="match status" value="1"/>
</dbReference>
<reference evidence="13 14" key="1">
    <citation type="submission" date="2014-03" db="EMBL/GenBank/DDBJ databases">
        <title>Genome sequence of Sphingobium yanoikuyae B1.</title>
        <authorList>
            <person name="Gan H.M."/>
            <person name="Gan H.Y."/>
            <person name="Savka M.A."/>
        </authorList>
    </citation>
    <scope>NUCLEOTIDE SEQUENCE [LARGE SCALE GENOMIC DNA]</scope>
    <source>
        <strain evidence="13 14">B1</strain>
    </source>
</reference>
<dbReference type="NCBIfam" id="TIGR01782">
    <property type="entry name" value="TonB-Xanth-Caul"/>
    <property type="match status" value="1"/>
</dbReference>
<dbReference type="InterPro" id="IPR036942">
    <property type="entry name" value="Beta-barrel_TonB_sf"/>
</dbReference>
<evidence type="ECO:0000256" key="10">
    <source>
        <dbReference type="SAM" id="SignalP"/>
    </source>
</evidence>
<feature type="domain" description="TonB-dependent receptor plug" evidence="12">
    <location>
        <begin position="128"/>
        <end position="230"/>
    </location>
</feature>
<dbReference type="InterPro" id="IPR039426">
    <property type="entry name" value="TonB-dep_rcpt-like"/>
</dbReference>
<dbReference type="SUPFAM" id="SSF56935">
    <property type="entry name" value="Porins"/>
    <property type="match status" value="1"/>
</dbReference>
<keyword evidence="6 8" id="KW-0472">Membrane</keyword>
<dbReference type="PROSITE" id="PS52016">
    <property type="entry name" value="TONB_DEPENDENT_REC_3"/>
    <property type="match status" value="1"/>
</dbReference>
<dbReference type="Gene3D" id="2.170.130.10">
    <property type="entry name" value="TonB-dependent receptor, plug domain"/>
    <property type="match status" value="1"/>
</dbReference>
<dbReference type="CDD" id="cd01347">
    <property type="entry name" value="ligand_gated_channel"/>
    <property type="match status" value="1"/>
</dbReference>
<dbReference type="GO" id="GO:0009279">
    <property type="term" value="C:cell outer membrane"/>
    <property type="evidence" value="ECO:0007669"/>
    <property type="project" value="UniProtKB-SubCell"/>
</dbReference>
<evidence type="ECO:0000256" key="8">
    <source>
        <dbReference type="PROSITE-ProRule" id="PRU01360"/>
    </source>
</evidence>
<dbReference type="Pfam" id="PF13620">
    <property type="entry name" value="CarboxypepD_reg"/>
    <property type="match status" value="1"/>
</dbReference>
<dbReference type="EMBL" id="JGVR01000061">
    <property type="protein sequence ID" value="KEZ12994.1"/>
    <property type="molecule type" value="Genomic_DNA"/>
</dbReference>
<dbReference type="Gene3D" id="2.60.40.1120">
    <property type="entry name" value="Carboxypeptidase-like, regulatory domain"/>
    <property type="match status" value="1"/>
</dbReference>
<evidence type="ECO:0000313" key="14">
    <source>
        <dbReference type="Proteomes" id="UP000028534"/>
    </source>
</evidence>
<evidence type="ECO:0000256" key="5">
    <source>
        <dbReference type="ARBA" id="ARBA00023077"/>
    </source>
</evidence>
<keyword evidence="13" id="KW-0675">Receptor</keyword>
<dbReference type="Gene3D" id="2.40.170.20">
    <property type="entry name" value="TonB-dependent receptor, beta-barrel domain"/>
    <property type="match status" value="1"/>
</dbReference>
<evidence type="ECO:0000256" key="6">
    <source>
        <dbReference type="ARBA" id="ARBA00023136"/>
    </source>
</evidence>
<dbReference type="PANTHER" id="PTHR40980">
    <property type="entry name" value="PLUG DOMAIN-CONTAINING PROTEIN"/>
    <property type="match status" value="1"/>
</dbReference>
<keyword evidence="2 8" id="KW-0813">Transport</keyword>
<evidence type="ECO:0000256" key="2">
    <source>
        <dbReference type="ARBA" id="ARBA00022448"/>
    </source>
</evidence>
<comment type="subcellular location">
    <subcellularLocation>
        <location evidence="1 8">Cell outer membrane</location>
        <topology evidence="1 8">Multi-pass membrane protein</topology>
    </subcellularLocation>
</comment>
<keyword evidence="10" id="KW-0732">Signal</keyword>
<name>A0A084E4V2_SPHYA</name>
<dbReference type="InterPro" id="IPR012910">
    <property type="entry name" value="Plug_dom"/>
</dbReference>
<dbReference type="InterPro" id="IPR010104">
    <property type="entry name" value="TonB_rcpt_bac"/>
</dbReference>
<protein>
    <submittedName>
        <fullName evidence="13">TonB-dependent receptor</fullName>
    </submittedName>
</protein>
<comment type="caution">
    <text evidence="13">The sequence shown here is derived from an EMBL/GenBank/DDBJ whole genome shotgun (WGS) entry which is preliminary data.</text>
</comment>
<evidence type="ECO:0000259" key="12">
    <source>
        <dbReference type="Pfam" id="PF07715"/>
    </source>
</evidence>
<comment type="similarity">
    <text evidence="8 9">Belongs to the TonB-dependent receptor family.</text>
</comment>
<dbReference type="InterPro" id="IPR000531">
    <property type="entry name" value="Beta-barrel_TonB"/>
</dbReference>
<dbReference type="Proteomes" id="UP000028534">
    <property type="component" value="Unassembled WGS sequence"/>
</dbReference>
<keyword evidence="4 8" id="KW-0812">Transmembrane</keyword>
<feature type="chain" id="PRO_5001774129" evidence="10">
    <location>
        <begin position="26"/>
        <end position="933"/>
    </location>
</feature>
<keyword evidence="3 8" id="KW-1134">Transmembrane beta strand</keyword>
<dbReference type="RefSeq" id="WP_037522919.1">
    <property type="nucleotide sequence ID" value="NZ_JGVR01000061.1"/>
</dbReference>
<keyword evidence="5 9" id="KW-0798">TonB box</keyword>
<feature type="domain" description="TonB-dependent receptor-like beta-barrel" evidence="11">
    <location>
        <begin position="445"/>
        <end position="895"/>
    </location>
</feature>
<evidence type="ECO:0000256" key="1">
    <source>
        <dbReference type="ARBA" id="ARBA00004571"/>
    </source>
</evidence>
<feature type="signal peptide" evidence="10">
    <location>
        <begin position="1"/>
        <end position="25"/>
    </location>
</feature>
<dbReference type="InterPro" id="IPR013784">
    <property type="entry name" value="Carb-bd-like_fold"/>
</dbReference>
<sequence length="933" mass="103351">MKTLFRGASRAAIILATTMPVAALAGTISGTVSDGTGTRALQSTQLRIVENGRIAEAGRDGSYRFPDVAPGTYTIEARYTGADPVRTTVVVPATGDVDADIRIGSNVDASIIVVGQVANQASALSRQRAADGVESVLTRDAIGQFPDQNVAESLRRLPGVNIMNDQGEGRFVSVRGLDPELNAASVNGARLPAPESDVRSVALDVVPSELIESIEVKKSLTPDMDADTIGASIEINTTSAFDRKKDLYSVKLEGSYNDYADAVTPKGSVDFATRLSDNFGISGGFSYYKRKFETDNIEAADWTTSDDGIAYAETLEYRDYDVQRKRIGGTLNLDWKPSDTTKLYARGIYNQFEDHEYRRRLTFVLDEQPASGDADSANFTDEDGRIEVRRDLKDRFERQRIKSLVLGGTTETGPWKLTYSGSWSESTEKEKGSIDPIRWRARFDGDGVDVGFNYADPRVPTFNVTSGADLFNDPSEYSFNRVEQTALSDSRDREYALKGDVSRAFATDGGTFTVQAGMKARWRKKSYNFNMNYYGDADLDLADVLGAQTYRLSDLGPLPGKGQATDYFYNNIGEFELDPITSAYESAAQDYSAKEDILATYLLGRWDSEKVRIIGGVRMEQTRNVLRGNVTEYELDDEGETTGVISTPNVFTKHYTDWLPSLTARFEPSQGLVFRAAAYKSLVRPKLSQLAPRFILDEDYAAEFGNPNLKPYRAWNFDASAEWYFSNNGALSAGLFYKSIKDYSAQVRDFDDGVYNGVAYSEASYYVNGDTAKVKGVELSFSQVLNFLPAPLDGFLVNLNYTFTDADGKITSYDGDDNAYTRKIGLPNASRHTFNAVLGYEKGPISLRAAGTYRSKYLDEIGDGPDTDRIVDNHFQLDLSAKYKILPGVRLFADWVNVNNAKYFAYQNFEGSKRLLQYEEYNWTAKFGISASF</sequence>
<evidence type="ECO:0000259" key="11">
    <source>
        <dbReference type="Pfam" id="PF00593"/>
    </source>
</evidence>
<dbReference type="Pfam" id="PF07715">
    <property type="entry name" value="Plug"/>
    <property type="match status" value="1"/>
</dbReference>
<dbReference type="SUPFAM" id="SSF49452">
    <property type="entry name" value="Starch-binding domain-like"/>
    <property type="match status" value="1"/>
</dbReference>
<dbReference type="AlphaFoldDB" id="A0A084E4V2"/>
<evidence type="ECO:0000256" key="3">
    <source>
        <dbReference type="ARBA" id="ARBA00022452"/>
    </source>
</evidence>
<organism evidence="13 14">
    <name type="scientific">Sphingobium yanoikuyae</name>
    <name type="common">Sphingomonas yanoikuyae</name>
    <dbReference type="NCBI Taxonomy" id="13690"/>
    <lineage>
        <taxon>Bacteria</taxon>
        <taxon>Pseudomonadati</taxon>
        <taxon>Pseudomonadota</taxon>
        <taxon>Alphaproteobacteria</taxon>
        <taxon>Sphingomonadales</taxon>
        <taxon>Sphingomonadaceae</taxon>
        <taxon>Sphingobium</taxon>
    </lineage>
</organism>
<dbReference type="PATRIC" id="fig|13690.10.peg.5214"/>
<dbReference type="eggNOG" id="COG1629">
    <property type="taxonomic scope" value="Bacteria"/>
</dbReference>
<dbReference type="eggNOG" id="COG4206">
    <property type="taxonomic scope" value="Bacteria"/>
</dbReference>
<keyword evidence="7 8" id="KW-0998">Cell outer membrane</keyword>
<dbReference type="InterPro" id="IPR037066">
    <property type="entry name" value="Plug_dom_sf"/>
</dbReference>
<evidence type="ECO:0000256" key="7">
    <source>
        <dbReference type="ARBA" id="ARBA00023237"/>
    </source>
</evidence>
<evidence type="ECO:0000256" key="4">
    <source>
        <dbReference type="ARBA" id="ARBA00022692"/>
    </source>
</evidence>
<gene>
    <name evidence="13" type="ORF">CP98_05044</name>
</gene>
<accession>A0A084E4V2</accession>
<evidence type="ECO:0000256" key="9">
    <source>
        <dbReference type="RuleBase" id="RU003357"/>
    </source>
</evidence>
<proteinExistence type="inferred from homology"/>
<dbReference type="Pfam" id="PF00593">
    <property type="entry name" value="TonB_dep_Rec_b-barrel"/>
    <property type="match status" value="1"/>
</dbReference>